<evidence type="ECO:0000256" key="2">
    <source>
        <dbReference type="ARBA" id="ARBA00023125"/>
    </source>
</evidence>
<evidence type="ECO:0000256" key="5">
    <source>
        <dbReference type="SAM" id="MobiDB-lite"/>
    </source>
</evidence>
<accession>A0AAN8ZC11</accession>
<evidence type="ECO:0000256" key="4">
    <source>
        <dbReference type="ARBA" id="ARBA00023242"/>
    </source>
</evidence>
<keyword evidence="4" id="KW-0539">Nucleus</keyword>
<comment type="caution">
    <text evidence="7">The sequence shown here is derived from an EMBL/GenBank/DDBJ whole genome shotgun (WGS) entry which is preliminary data.</text>
</comment>
<keyword evidence="1" id="KW-0805">Transcription regulation</keyword>
<keyword evidence="2" id="KW-0238">DNA-binding</keyword>
<evidence type="ECO:0000256" key="1">
    <source>
        <dbReference type="ARBA" id="ARBA00023015"/>
    </source>
</evidence>
<name>A0AAN8ZC11_9MAGN</name>
<protein>
    <submittedName>
        <fullName evidence="7">NAC domain</fullName>
    </submittedName>
</protein>
<evidence type="ECO:0000313" key="7">
    <source>
        <dbReference type="EMBL" id="KAK6934949.1"/>
    </source>
</evidence>
<dbReference type="EMBL" id="JBAMMX010000008">
    <property type="protein sequence ID" value="KAK6934949.1"/>
    <property type="molecule type" value="Genomic_DNA"/>
</dbReference>
<keyword evidence="8" id="KW-1185">Reference proteome</keyword>
<feature type="domain" description="NAC" evidence="6">
    <location>
        <begin position="32"/>
        <end position="183"/>
    </location>
</feature>
<dbReference type="GO" id="GO:0006355">
    <property type="term" value="P:regulation of DNA-templated transcription"/>
    <property type="evidence" value="ECO:0007669"/>
    <property type="project" value="InterPro"/>
</dbReference>
<evidence type="ECO:0000256" key="3">
    <source>
        <dbReference type="ARBA" id="ARBA00023163"/>
    </source>
</evidence>
<evidence type="ECO:0000313" key="8">
    <source>
        <dbReference type="Proteomes" id="UP001370490"/>
    </source>
</evidence>
<evidence type="ECO:0000259" key="6">
    <source>
        <dbReference type="PROSITE" id="PS51005"/>
    </source>
</evidence>
<dbReference type="PROSITE" id="PS51005">
    <property type="entry name" value="NAC"/>
    <property type="match status" value="1"/>
</dbReference>
<dbReference type="Proteomes" id="UP001370490">
    <property type="component" value="Unassembled WGS sequence"/>
</dbReference>
<feature type="compositionally biased region" description="Basic and acidic residues" evidence="5">
    <location>
        <begin position="529"/>
        <end position="556"/>
    </location>
</feature>
<keyword evidence="3" id="KW-0804">Transcription</keyword>
<dbReference type="AlphaFoldDB" id="A0AAN8ZC11"/>
<gene>
    <name evidence="7" type="ORF">RJ641_035104</name>
</gene>
<feature type="region of interest" description="Disordered" evidence="5">
    <location>
        <begin position="529"/>
        <end position="559"/>
    </location>
</feature>
<dbReference type="GO" id="GO:0003677">
    <property type="term" value="F:DNA binding"/>
    <property type="evidence" value="ECO:0007669"/>
    <property type="project" value="UniProtKB-KW"/>
</dbReference>
<reference evidence="7 8" key="1">
    <citation type="submission" date="2023-12" db="EMBL/GenBank/DDBJ databases">
        <title>A high-quality genome assembly for Dillenia turbinata (Dilleniales).</title>
        <authorList>
            <person name="Chanderbali A."/>
        </authorList>
    </citation>
    <scope>NUCLEOTIDE SEQUENCE [LARGE SCALE GENOMIC DNA]</scope>
    <source>
        <strain evidence="7">LSX21</strain>
        <tissue evidence="7">Leaf</tissue>
    </source>
</reference>
<dbReference type="SUPFAM" id="SSF101941">
    <property type="entry name" value="NAC domain"/>
    <property type="match status" value="1"/>
</dbReference>
<proteinExistence type="predicted"/>
<dbReference type="InterPro" id="IPR003441">
    <property type="entry name" value="NAC-dom"/>
</dbReference>
<dbReference type="PANTHER" id="PTHR31719">
    <property type="entry name" value="NAC TRANSCRIPTION FACTOR 56"/>
    <property type="match status" value="1"/>
</dbReference>
<dbReference type="Pfam" id="PF02365">
    <property type="entry name" value="NAM"/>
    <property type="match status" value="1"/>
</dbReference>
<organism evidence="7 8">
    <name type="scientific">Dillenia turbinata</name>
    <dbReference type="NCBI Taxonomy" id="194707"/>
    <lineage>
        <taxon>Eukaryota</taxon>
        <taxon>Viridiplantae</taxon>
        <taxon>Streptophyta</taxon>
        <taxon>Embryophyta</taxon>
        <taxon>Tracheophyta</taxon>
        <taxon>Spermatophyta</taxon>
        <taxon>Magnoliopsida</taxon>
        <taxon>eudicotyledons</taxon>
        <taxon>Gunneridae</taxon>
        <taxon>Pentapetalae</taxon>
        <taxon>Dilleniales</taxon>
        <taxon>Dilleniaceae</taxon>
        <taxon>Dillenia</taxon>
    </lineage>
</organism>
<dbReference type="InterPro" id="IPR036093">
    <property type="entry name" value="NAC_dom_sf"/>
</dbReference>
<sequence>MALVSNLGTASLRPPTPEGPQSAYSLSYFEAFPPGYRFKPSDQELIQYYLQNKVDGRPLPPNKIIEEDIYLASPEYLSEKYKNVWPERDCYFFTPRNRKYKNGHRPNRRTLDGHWKATGSGKPIGRRNTVGYKRTLVYYKGNFPRGNKTDWIMHEYTIDSKTTRTGTSDMRLDDVVLCKIFKRETKARKGKKAEGGADQVGASSTWDTFGNGRNEEMYNPINYNNAVTNFPRPMVEHHNNCQHFQNYYSQQPEPNIVPQMNCYPPQPELSIVPQMNYYPSPLEPNMASQLNYCPPQPEPNIVPQMKYYPSQPEPNMASQMNYSPPQPKPNIVRQMNYYPLQLELNIVPQMNHYPSQPEPNMASQLNYCPPQPEPNIVPQMKYYPSQPEPNMASQMNYYPPQPEPNMASQLNYCPPQPEPNIGSQLNYYPPQLEPNMASQLNCYPPQPESNITSQLGNSLSGLLPPLQVQAPQEFNDELMIDEVWNGFLLDGRPTSEFEVPSENDFNYLSEFLDPSLGFGSNGFSEDQFPHSEHQFSGDQFPHYEDNGRKSESRELTTLRNPPLAERHLVQWTSTMSNLTKENCPELHSFQLHADFDMFSSFYAFT</sequence>
<dbReference type="PANTHER" id="PTHR31719:SF179">
    <property type="entry name" value="OS08G0148400 PROTEIN"/>
    <property type="match status" value="1"/>
</dbReference>
<dbReference type="Gene3D" id="2.170.150.80">
    <property type="entry name" value="NAC domain"/>
    <property type="match status" value="1"/>
</dbReference>